<evidence type="ECO:0000256" key="8">
    <source>
        <dbReference type="RuleBase" id="RU365088"/>
    </source>
</evidence>
<keyword evidence="4 8" id="KW-1003">Cell membrane</keyword>
<reference evidence="10 11" key="1">
    <citation type="submission" date="2018-08" db="EMBL/GenBank/DDBJ databases">
        <title>Lysinibacillus sp. YLB-03 draft genome sequence.</title>
        <authorList>
            <person name="Yu L."/>
        </authorList>
    </citation>
    <scope>NUCLEOTIDE SEQUENCE [LARGE SCALE GENOMIC DNA]</scope>
    <source>
        <strain evidence="10 11">YLB-03</strain>
    </source>
</reference>
<proteinExistence type="inferred from homology"/>
<feature type="transmembrane region" description="Helical" evidence="8">
    <location>
        <begin position="292"/>
        <end position="317"/>
    </location>
</feature>
<feature type="transmembrane region" description="Helical" evidence="8">
    <location>
        <begin position="240"/>
        <end position="260"/>
    </location>
</feature>
<dbReference type="GO" id="GO:0005886">
    <property type="term" value="C:plasma membrane"/>
    <property type="evidence" value="ECO:0007669"/>
    <property type="project" value="UniProtKB-SubCell"/>
</dbReference>
<dbReference type="SUPFAM" id="SSF103473">
    <property type="entry name" value="MFS general substrate transporter"/>
    <property type="match status" value="1"/>
</dbReference>
<evidence type="ECO:0000256" key="5">
    <source>
        <dbReference type="ARBA" id="ARBA00022692"/>
    </source>
</evidence>
<evidence type="ECO:0000313" key="10">
    <source>
        <dbReference type="EMBL" id="RHW38743.1"/>
    </source>
</evidence>
<protein>
    <recommendedName>
        <fullName evidence="8">Bcr/CflA family efflux transporter</fullName>
    </recommendedName>
</protein>
<dbReference type="InterPro" id="IPR011701">
    <property type="entry name" value="MFS"/>
</dbReference>
<dbReference type="PANTHER" id="PTHR23502">
    <property type="entry name" value="MAJOR FACILITATOR SUPERFAMILY"/>
    <property type="match status" value="1"/>
</dbReference>
<dbReference type="PROSITE" id="PS50850">
    <property type="entry name" value="MFS"/>
    <property type="match status" value="1"/>
</dbReference>
<keyword evidence="7 8" id="KW-0472">Membrane</keyword>
<evidence type="ECO:0000256" key="1">
    <source>
        <dbReference type="ARBA" id="ARBA00004651"/>
    </source>
</evidence>
<dbReference type="OrthoDB" id="9800416at2"/>
<evidence type="ECO:0000256" key="3">
    <source>
        <dbReference type="ARBA" id="ARBA00022448"/>
    </source>
</evidence>
<dbReference type="GO" id="GO:0042910">
    <property type="term" value="F:xenobiotic transmembrane transporter activity"/>
    <property type="evidence" value="ECO:0007669"/>
    <property type="project" value="InterPro"/>
</dbReference>
<feature type="domain" description="Major facilitator superfamily (MFS) profile" evidence="9">
    <location>
        <begin position="1"/>
        <end position="379"/>
    </location>
</feature>
<feature type="transmembrane region" description="Helical" evidence="8">
    <location>
        <begin position="65"/>
        <end position="84"/>
    </location>
</feature>
<evidence type="ECO:0000256" key="4">
    <source>
        <dbReference type="ARBA" id="ARBA00022475"/>
    </source>
</evidence>
<comment type="subcellular location">
    <subcellularLocation>
        <location evidence="1 8">Cell membrane</location>
        <topology evidence="1 8">Multi-pass membrane protein</topology>
    </subcellularLocation>
</comment>
<keyword evidence="11" id="KW-1185">Reference proteome</keyword>
<feature type="transmembrane region" description="Helical" evidence="8">
    <location>
        <begin position="152"/>
        <end position="172"/>
    </location>
</feature>
<dbReference type="Gene3D" id="1.20.1720.10">
    <property type="entry name" value="Multidrug resistance protein D"/>
    <property type="match status" value="1"/>
</dbReference>
<keyword evidence="6 8" id="KW-1133">Transmembrane helix</keyword>
<comment type="caution">
    <text evidence="10">The sequence shown here is derived from an EMBL/GenBank/DDBJ whole genome shotgun (WGS) entry which is preliminary data.</text>
</comment>
<dbReference type="Proteomes" id="UP000265692">
    <property type="component" value="Unassembled WGS sequence"/>
</dbReference>
<keyword evidence="5 8" id="KW-0812">Transmembrane</keyword>
<feature type="transmembrane region" description="Helical" evidence="8">
    <location>
        <begin position="27"/>
        <end position="53"/>
    </location>
</feature>
<evidence type="ECO:0000313" key="11">
    <source>
        <dbReference type="Proteomes" id="UP000265692"/>
    </source>
</evidence>
<feature type="transmembrane region" description="Helical" evidence="8">
    <location>
        <begin position="201"/>
        <end position="228"/>
    </location>
</feature>
<gene>
    <name evidence="10" type="ORF">D1B33_06100</name>
</gene>
<comment type="similarity">
    <text evidence="2 8">Belongs to the major facilitator superfamily. Bcr/CmlA family.</text>
</comment>
<sequence length="384" mass="41576">MLITILNMTAPLSTDMYLPAIPTMTEVFYTSAGVLNFTLVGFFFFFGIGMLFFGPLSDKYGRKKVLLTGLLIYSVSSGLCAIASSIWQLIAFRIIEALGAGCMVAVSTALVKDFFDGRNRRVILATIQSLAMLAPVLAPIIGAFVIEVSSWRVTFWILAAIGFCCFVAALFMKEALPPEDRFQGKVIGSIGRLFVVGKNKIFISLLLIVALQSTVFMAYIAVSSYIYIDFFNLSESGFSIYFAINAAVLMLGPILSIRLGDKFPISSIFTVGFVLCLLSGVAVVLFGKLAPIALLLSFIPFSFVTSMIRPLAINTLLNQQNSDTGSAASLINFGFTLMGSFGMVLGTLPWPNFISGLGIMAMVCSLISLVGWLLFKKIATPFFG</sequence>
<feature type="transmembrane region" description="Helical" evidence="8">
    <location>
        <begin position="267"/>
        <end position="286"/>
    </location>
</feature>
<dbReference type="Pfam" id="PF07690">
    <property type="entry name" value="MFS_1"/>
    <property type="match status" value="1"/>
</dbReference>
<name>A0A396SCD4_9BACL</name>
<evidence type="ECO:0000256" key="7">
    <source>
        <dbReference type="ARBA" id="ARBA00023136"/>
    </source>
</evidence>
<evidence type="ECO:0000256" key="2">
    <source>
        <dbReference type="ARBA" id="ARBA00006236"/>
    </source>
</evidence>
<feature type="transmembrane region" description="Helical" evidence="8">
    <location>
        <begin position="90"/>
        <end position="111"/>
    </location>
</feature>
<evidence type="ECO:0000256" key="6">
    <source>
        <dbReference type="ARBA" id="ARBA00022989"/>
    </source>
</evidence>
<feature type="transmembrane region" description="Helical" evidence="8">
    <location>
        <begin position="354"/>
        <end position="375"/>
    </location>
</feature>
<organism evidence="10 11">
    <name type="scientific">Ureibacillus yapensis</name>
    <dbReference type="NCBI Taxonomy" id="2304605"/>
    <lineage>
        <taxon>Bacteria</taxon>
        <taxon>Bacillati</taxon>
        <taxon>Bacillota</taxon>
        <taxon>Bacilli</taxon>
        <taxon>Bacillales</taxon>
        <taxon>Caryophanaceae</taxon>
        <taxon>Ureibacillus</taxon>
    </lineage>
</organism>
<dbReference type="EMBL" id="QWEI01000002">
    <property type="protein sequence ID" value="RHW38743.1"/>
    <property type="molecule type" value="Genomic_DNA"/>
</dbReference>
<accession>A0A396SCD4</accession>
<dbReference type="InterPro" id="IPR036259">
    <property type="entry name" value="MFS_trans_sf"/>
</dbReference>
<keyword evidence="3 8" id="KW-0813">Transport</keyword>
<dbReference type="NCBIfam" id="TIGR00710">
    <property type="entry name" value="efflux_Bcr_CflA"/>
    <property type="match status" value="1"/>
</dbReference>
<feature type="transmembrane region" description="Helical" evidence="8">
    <location>
        <begin position="123"/>
        <end position="146"/>
    </location>
</feature>
<dbReference type="AlphaFoldDB" id="A0A396SCD4"/>
<evidence type="ECO:0000259" key="9">
    <source>
        <dbReference type="PROSITE" id="PS50850"/>
    </source>
</evidence>
<dbReference type="PANTHER" id="PTHR23502:SF132">
    <property type="entry name" value="POLYAMINE TRANSPORTER 2-RELATED"/>
    <property type="match status" value="1"/>
</dbReference>
<dbReference type="InterPro" id="IPR004812">
    <property type="entry name" value="Efflux_drug-R_Bcr/CmlA"/>
</dbReference>
<feature type="transmembrane region" description="Helical" evidence="8">
    <location>
        <begin position="329"/>
        <end position="348"/>
    </location>
</feature>
<comment type="caution">
    <text evidence="8">Lacks conserved residue(s) required for the propagation of feature annotation.</text>
</comment>
<dbReference type="GO" id="GO:1990961">
    <property type="term" value="P:xenobiotic detoxification by transmembrane export across the plasma membrane"/>
    <property type="evidence" value="ECO:0007669"/>
    <property type="project" value="InterPro"/>
</dbReference>
<dbReference type="InterPro" id="IPR020846">
    <property type="entry name" value="MFS_dom"/>
</dbReference>